<comment type="catalytic activity">
    <reaction evidence="11">
        <text>GTP = 3',5'-cyclic GMP + diphosphate</text>
        <dbReference type="Rhea" id="RHEA:13665"/>
        <dbReference type="ChEBI" id="CHEBI:33019"/>
        <dbReference type="ChEBI" id="CHEBI:37565"/>
        <dbReference type="ChEBI" id="CHEBI:57746"/>
        <dbReference type="EC" id="4.6.1.2"/>
    </reaction>
</comment>
<dbReference type="EC" id="4.6.1.2" evidence="2 11"/>
<dbReference type="SUPFAM" id="SSF53822">
    <property type="entry name" value="Periplasmic binding protein-like I"/>
    <property type="match status" value="1"/>
</dbReference>
<dbReference type="Proteomes" id="UP001217089">
    <property type="component" value="Unassembled WGS sequence"/>
</dbReference>
<dbReference type="SUPFAM" id="SSF56112">
    <property type="entry name" value="Protein kinase-like (PK-like)"/>
    <property type="match status" value="1"/>
</dbReference>
<comment type="caution">
    <text evidence="16">The sequence shown here is derived from an EMBL/GenBank/DDBJ whole genome shotgun (WGS) entry which is preliminary data.</text>
</comment>
<keyword evidence="8 10" id="KW-0456">Lyase</keyword>
<evidence type="ECO:0000313" key="16">
    <source>
        <dbReference type="EMBL" id="KAJ8303918.1"/>
    </source>
</evidence>
<evidence type="ECO:0000256" key="4">
    <source>
        <dbReference type="ARBA" id="ARBA00022729"/>
    </source>
</evidence>
<reference evidence="16 17" key="1">
    <citation type="submission" date="2022-12" db="EMBL/GenBank/DDBJ databases">
        <title>Chromosome-level genome of Tegillarca granosa.</title>
        <authorList>
            <person name="Kim J."/>
        </authorList>
    </citation>
    <scope>NUCLEOTIDE SEQUENCE [LARGE SCALE GENOMIC DNA]</scope>
    <source>
        <strain evidence="16">Teg-2019</strain>
        <tissue evidence="16">Adductor muscle</tissue>
    </source>
</reference>
<keyword evidence="9 11" id="KW-0141">cGMP biosynthesis</keyword>
<keyword evidence="5" id="KW-0547">Nucleotide-binding</keyword>
<dbReference type="InterPro" id="IPR011009">
    <property type="entry name" value="Kinase-like_dom_sf"/>
</dbReference>
<dbReference type="InterPro" id="IPR028082">
    <property type="entry name" value="Peripla_BP_I"/>
</dbReference>
<feature type="transmembrane region" description="Helical" evidence="13">
    <location>
        <begin position="701"/>
        <end position="720"/>
    </location>
</feature>
<dbReference type="InterPro" id="IPR011645">
    <property type="entry name" value="HNOB_dom_associated"/>
</dbReference>
<dbReference type="Gene3D" id="3.40.50.2300">
    <property type="match status" value="1"/>
</dbReference>
<keyword evidence="3 13" id="KW-0812">Transmembrane</keyword>
<evidence type="ECO:0000256" key="1">
    <source>
        <dbReference type="ARBA" id="ARBA00004479"/>
    </source>
</evidence>
<evidence type="ECO:0000256" key="9">
    <source>
        <dbReference type="ARBA" id="ARBA00023293"/>
    </source>
</evidence>
<dbReference type="EMBL" id="JARBDR010000903">
    <property type="protein sequence ID" value="KAJ8303918.1"/>
    <property type="molecule type" value="Genomic_DNA"/>
</dbReference>
<dbReference type="PANTHER" id="PTHR11920:SF501">
    <property type="entry name" value="GUANYLATE CYCLASE 32E"/>
    <property type="match status" value="1"/>
</dbReference>
<dbReference type="Pfam" id="PF00211">
    <property type="entry name" value="Guanylate_cyc"/>
    <property type="match status" value="1"/>
</dbReference>
<evidence type="ECO:0000256" key="12">
    <source>
        <dbReference type="SAM" id="Coils"/>
    </source>
</evidence>
<keyword evidence="12" id="KW-0175">Coiled coil</keyword>
<dbReference type="Gene3D" id="3.30.70.1230">
    <property type="entry name" value="Nucleotide cyclase"/>
    <property type="match status" value="1"/>
</dbReference>
<dbReference type="InterPro" id="IPR029787">
    <property type="entry name" value="Nucleotide_cyclase"/>
</dbReference>
<dbReference type="Gene3D" id="6.10.250.780">
    <property type="match status" value="1"/>
</dbReference>
<feature type="domain" description="Guanylate cyclase" evidence="15">
    <location>
        <begin position="562"/>
        <end position="695"/>
    </location>
</feature>
<organism evidence="16 17">
    <name type="scientific">Tegillarca granosa</name>
    <name type="common">Malaysian cockle</name>
    <name type="synonym">Anadara granosa</name>
    <dbReference type="NCBI Taxonomy" id="220873"/>
    <lineage>
        <taxon>Eukaryota</taxon>
        <taxon>Metazoa</taxon>
        <taxon>Spiralia</taxon>
        <taxon>Lophotrochozoa</taxon>
        <taxon>Mollusca</taxon>
        <taxon>Bivalvia</taxon>
        <taxon>Autobranchia</taxon>
        <taxon>Pteriomorphia</taxon>
        <taxon>Arcoida</taxon>
        <taxon>Arcoidea</taxon>
        <taxon>Arcidae</taxon>
        <taxon>Tegillarca</taxon>
    </lineage>
</organism>
<evidence type="ECO:0000313" key="17">
    <source>
        <dbReference type="Proteomes" id="UP001217089"/>
    </source>
</evidence>
<protein>
    <recommendedName>
        <fullName evidence="2 11">Guanylate cyclase</fullName>
        <ecNumber evidence="2 11">4.6.1.2</ecNumber>
    </recommendedName>
</protein>
<dbReference type="PANTHER" id="PTHR11920">
    <property type="entry name" value="GUANYLYL CYCLASE"/>
    <property type="match status" value="1"/>
</dbReference>
<evidence type="ECO:0000256" key="13">
    <source>
        <dbReference type="SAM" id="Phobius"/>
    </source>
</evidence>
<dbReference type="InterPro" id="IPR050401">
    <property type="entry name" value="Cyclic_nucleotide_synthase"/>
</dbReference>
<name>A0ABQ9EF35_TEGGR</name>
<dbReference type="PROSITE" id="PS50011">
    <property type="entry name" value="PROTEIN_KINASE_DOM"/>
    <property type="match status" value="1"/>
</dbReference>
<accession>A0ABQ9EF35</accession>
<proteinExistence type="inferred from homology"/>
<dbReference type="SUPFAM" id="SSF55073">
    <property type="entry name" value="Nucleotide cyclase"/>
    <property type="match status" value="1"/>
</dbReference>
<keyword evidence="7 13" id="KW-0472">Membrane</keyword>
<comment type="subcellular location">
    <subcellularLocation>
        <location evidence="1">Membrane</location>
        <topology evidence="1">Single-pass type I membrane protein</topology>
    </subcellularLocation>
</comment>
<evidence type="ECO:0000256" key="10">
    <source>
        <dbReference type="RuleBase" id="RU000405"/>
    </source>
</evidence>
<dbReference type="PROSITE" id="PS00452">
    <property type="entry name" value="GUANYLATE_CYCLASE_1"/>
    <property type="match status" value="1"/>
</dbReference>
<dbReference type="Gene3D" id="1.10.510.10">
    <property type="entry name" value="Transferase(Phosphotransferase) domain 1"/>
    <property type="match status" value="2"/>
</dbReference>
<evidence type="ECO:0000256" key="8">
    <source>
        <dbReference type="ARBA" id="ARBA00023239"/>
    </source>
</evidence>
<feature type="coiled-coil region" evidence="12">
    <location>
        <begin position="499"/>
        <end position="526"/>
    </location>
</feature>
<sequence>MLYLVKLRLLQQRFSHVFAGITGNVHVDSNGDRDPDYWIWDLKPSGEKFEVVMHARMTSQSDKKIHFLRPIVWDTSNGLPPFDTPVCGFNNELCYSSSLSMLAYSAVAVVLILFAIVGSMVAVLFYSIGEYNTKTSSLRSPKAIGSISQLTICSTNSILMQYSVKESVTDSRFRNQIFSTIGSYQNRLVTIRTLAKGKLTLKRDDYLELKTMYDLHHDNINIFIGLCDDERKPCLLMTYCTKGSLQISESGEIEVSGANYRIPRNDFGIDILENDDVKLDWMFKMSLIADLVNFCSRNTSCSKNLEPNLEFPLHLPLLDLSGMDYLHKSPIRLHGNLKSSNCVVDNRWVLKLTDFGLLRLRYMYLNTLHEDSQKCRGLLWTAPEHIPDSLIYPTCSRKGDVYSFGIILYEILHRLYPYNTNIFSPEDVIQRVKSSETPPFRPPSSYGNEVITGTEPEQLNKILSIMENCWAECPDARPTFVVLKRQIAALTVGRQTNIVDNMIVMLEKYSNNLEELVEQRTTELVEEKKKTDALLYSLLPASVAEKLKKGVMVDPEIFSSVTIFFSDIVGFTSLCSTSTAIEIVDFLNDLYTEFDSIIAHHDVYKASVVETIGDAYMVVSGLPVQNKDRHAVEIANMALNLQRSIYTFQIKHRPGMQLRLRIGIHTGPCAAGVVGRIMPRYCLFGDTVNIASRMESTGEGYFLFIYISIYLHLCVNYKLFIKTLRKKTNMHLYKNSSKIVITNTIYTFNYK</sequence>
<evidence type="ECO:0000259" key="15">
    <source>
        <dbReference type="PROSITE" id="PS50125"/>
    </source>
</evidence>
<dbReference type="PROSITE" id="PS50125">
    <property type="entry name" value="GUANYLATE_CYCLASE_2"/>
    <property type="match status" value="1"/>
</dbReference>
<comment type="similarity">
    <text evidence="10">Belongs to the adenylyl cyclase class-4/guanylyl cyclase family.</text>
</comment>
<keyword evidence="17" id="KW-1185">Reference proteome</keyword>
<dbReference type="Pfam" id="PF07701">
    <property type="entry name" value="HNOBA"/>
    <property type="match status" value="1"/>
</dbReference>
<dbReference type="SMART" id="SM00044">
    <property type="entry name" value="CYCc"/>
    <property type="match status" value="1"/>
</dbReference>
<dbReference type="InterPro" id="IPR018297">
    <property type="entry name" value="A/G_cyclase_CS"/>
</dbReference>
<dbReference type="Pfam" id="PF07714">
    <property type="entry name" value="PK_Tyr_Ser-Thr"/>
    <property type="match status" value="1"/>
</dbReference>
<dbReference type="InterPro" id="IPR001054">
    <property type="entry name" value="A/G_cyclase"/>
</dbReference>
<dbReference type="CDD" id="cd07302">
    <property type="entry name" value="CHD"/>
    <property type="match status" value="1"/>
</dbReference>
<feature type="transmembrane region" description="Helical" evidence="13">
    <location>
        <begin position="102"/>
        <end position="128"/>
    </location>
</feature>
<evidence type="ECO:0000256" key="3">
    <source>
        <dbReference type="ARBA" id="ARBA00022692"/>
    </source>
</evidence>
<evidence type="ECO:0000256" key="11">
    <source>
        <dbReference type="RuleBase" id="RU003431"/>
    </source>
</evidence>
<evidence type="ECO:0000256" key="7">
    <source>
        <dbReference type="ARBA" id="ARBA00023136"/>
    </source>
</evidence>
<evidence type="ECO:0000256" key="6">
    <source>
        <dbReference type="ARBA" id="ARBA00022989"/>
    </source>
</evidence>
<dbReference type="InterPro" id="IPR000719">
    <property type="entry name" value="Prot_kinase_dom"/>
</dbReference>
<evidence type="ECO:0000259" key="14">
    <source>
        <dbReference type="PROSITE" id="PS50011"/>
    </source>
</evidence>
<gene>
    <name evidence="16" type="ORF">KUTeg_017501</name>
</gene>
<keyword evidence="6 13" id="KW-1133">Transmembrane helix</keyword>
<dbReference type="InterPro" id="IPR001245">
    <property type="entry name" value="Ser-Thr/Tyr_kinase_cat_dom"/>
</dbReference>
<evidence type="ECO:0000256" key="2">
    <source>
        <dbReference type="ARBA" id="ARBA00012202"/>
    </source>
</evidence>
<feature type="domain" description="Protein kinase" evidence="14">
    <location>
        <begin position="162"/>
        <end position="490"/>
    </location>
</feature>
<evidence type="ECO:0000256" key="5">
    <source>
        <dbReference type="ARBA" id="ARBA00022741"/>
    </source>
</evidence>
<keyword evidence="4" id="KW-0732">Signal</keyword>